<organism evidence="1 2">
    <name type="scientific">Pleurodeles waltl</name>
    <name type="common">Iberian ribbed newt</name>
    <dbReference type="NCBI Taxonomy" id="8319"/>
    <lineage>
        <taxon>Eukaryota</taxon>
        <taxon>Metazoa</taxon>
        <taxon>Chordata</taxon>
        <taxon>Craniata</taxon>
        <taxon>Vertebrata</taxon>
        <taxon>Euteleostomi</taxon>
        <taxon>Amphibia</taxon>
        <taxon>Batrachia</taxon>
        <taxon>Caudata</taxon>
        <taxon>Salamandroidea</taxon>
        <taxon>Salamandridae</taxon>
        <taxon>Pleurodelinae</taxon>
        <taxon>Pleurodeles</taxon>
    </lineage>
</organism>
<proteinExistence type="predicted"/>
<dbReference type="EMBL" id="JANPWB010000014">
    <property type="protein sequence ID" value="KAJ1099071.1"/>
    <property type="molecule type" value="Genomic_DNA"/>
</dbReference>
<keyword evidence="2" id="KW-1185">Reference proteome</keyword>
<name>A0AAV7M6U0_PLEWA</name>
<evidence type="ECO:0000313" key="2">
    <source>
        <dbReference type="Proteomes" id="UP001066276"/>
    </source>
</evidence>
<protein>
    <submittedName>
        <fullName evidence="1">Uncharacterized protein</fullName>
    </submittedName>
</protein>
<dbReference type="Proteomes" id="UP001066276">
    <property type="component" value="Chromosome 10"/>
</dbReference>
<sequence length="66" mass="7607">MVERLCEEIICYVLCVLLHATARHRMPNQYRVLLAVVFLALERSPVTVERLCEVPEDATVAVFFTE</sequence>
<dbReference type="AlphaFoldDB" id="A0AAV7M6U0"/>
<reference evidence="1" key="1">
    <citation type="journal article" date="2022" name="bioRxiv">
        <title>Sequencing and chromosome-scale assembly of the giantPleurodeles waltlgenome.</title>
        <authorList>
            <person name="Brown T."/>
            <person name="Elewa A."/>
            <person name="Iarovenko S."/>
            <person name="Subramanian E."/>
            <person name="Araus A.J."/>
            <person name="Petzold A."/>
            <person name="Susuki M."/>
            <person name="Suzuki K.-i.T."/>
            <person name="Hayashi T."/>
            <person name="Toyoda A."/>
            <person name="Oliveira C."/>
            <person name="Osipova E."/>
            <person name="Leigh N.D."/>
            <person name="Simon A."/>
            <person name="Yun M.H."/>
        </authorList>
    </citation>
    <scope>NUCLEOTIDE SEQUENCE</scope>
    <source>
        <strain evidence="1">20211129_DDA</strain>
        <tissue evidence="1">Liver</tissue>
    </source>
</reference>
<comment type="caution">
    <text evidence="1">The sequence shown here is derived from an EMBL/GenBank/DDBJ whole genome shotgun (WGS) entry which is preliminary data.</text>
</comment>
<gene>
    <name evidence="1" type="ORF">NDU88_004175</name>
</gene>
<evidence type="ECO:0000313" key="1">
    <source>
        <dbReference type="EMBL" id="KAJ1099071.1"/>
    </source>
</evidence>
<accession>A0AAV7M6U0</accession>